<feature type="non-terminal residue" evidence="1">
    <location>
        <position position="31"/>
    </location>
</feature>
<organism evidence="1">
    <name type="scientific">marine sediment metagenome</name>
    <dbReference type="NCBI Taxonomy" id="412755"/>
    <lineage>
        <taxon>unclassified sequences</taxon>
        <taxon>metagenomes</taxon>
        <taxon>ecological metagenomes</taxon>
    </lineage>
</organism>
<evidence type="ECO:0000313" key="1">
    <source>
        <dbReference type="EMBL" id="GAH57850.1"/>
    </source>
</evidence>
<sequence length="31" mass="3776">MYHLTKWDIIYDDVDHLQWAARERRGTGEVT</sequence>
<dbReference type="AlphaFoldDB" id="X1HLB2"/>
<proteinExistence type="predicted"/>
<comment type="caution">
    <text evidence="1">The sequence shown here is derived from an EMBL/GenBank/DDBJ whole genome shotgun (WGS) entry which is preliminary data.</text>
</comment>
<dbReference type="EMBL" id="BARU01021197">
    <property type="protein sequence ID" value="GAH57850.1"/>
    <property type="molecule type" value="Genomic_DNA"/>
</dbReference>
<reference evidence="1" key="1">
    <citation type="journal article" date="2014" name="Front. Microbiol.">
        <title>High frequency of phylogenetically diverse reductive dehalogenase-homologous genes in deep subseafloor sedimentary metagenomes.</title>
        <authorList>
            <person name="Kawai M."/>
            <person name="Futagami T."/>
            <person name="Toyoda A."/>
            <person name="Takaki Y."/>
            <person name="Nishi S."/>
            <person name="Hori S."/>
            <person name="Arai W."/>
            <person name="Tsubouchi T."/>
            <person name="Morono Y."/>
            <person name="Uchiyama I."/>
            <person name="Ito T."/>
            <person name="Fujiyama A."/>
            <person name="Inagaki F."/>
            <person name="Takami H."/>
        </authorList>
    </citation>
    <scope>NUCLEOTIDE SEQUENCE</scope>
    <source>
        <strain evidence="1">Expedition CK06-06</strain>
    </source>
</reference>
<accession>X1HLB2</accession>
<protein>
    <submittedName>
        <fullName evidence="1">Uncharacterized protein</fullName>
    </submittedName>
</protein>
<gene>
    <name evidence="1" type="ORF">S03H2_34710</name>
</gene>
<name>X1HLB2_9ZZZZ</name>